<proteinExistence type="predicted"/>
<dbReference type="Proteomes" id="UP001501447">
    <property type="component" value="Unassembled WGS sequence"/>
</dbReference>
<organism evidence="2 3">
    <name type="scientific">Streptomyces axinellae</name>
    <dbReference type="NCBI Taxonomy" id="552788"/>
    <lineage>
        <taxon>Bacteria</taxon>
        <taxon>Bacillati</taxon>
        <taxon>Actinomycetota</taxon>
        <taxon>Actinomycetes</taxon>
        <taxon>Kitasatosporales</taxon>
        <taxon>Streptomycetaceae</taxon>
        <taxon>Streptomyces</taxon>
    </lineage>
</organism>
<evidence type="ECO:0000313" key="2">
    <source>
        <dbReference type="EMBL" id="GAA2617027.1"/>
    </source>
</evidence>
<keyword evidence="3" id="KW-1185">Reference proteome</keyword>
<dbReference type="EMBL" id="BAAARJ010000010">
    <property type="protein sequence ID" value="GAA2617027.1"/>
    <property type="molecule type" value="Genomic_DNA"/>
</dbReference>
<gene>
    <name evidence="2" type="ORF">GCM10009863_33490</name>
</gene>
<accession>A0ABP6CE45</accession>
<dbReference type="InterPro" id="IPR045652">
    <property type="entry name" value="DUF6397"/>
</dbReference>
<sequence length="327" mass="35700">MEFAQDCAGSTVGDTPNVGLRTAAKELGLRPRELALAVQTGELRTVPGAPGRPRRVAREELDRVRGTKGFPQRLHERLRVVGTGEGSALLGISPSRFVRLARAGCFGPVKLYVNRYRTIVWLYLAEELREFGERNPALLAGRLPEGLRAGLDSGADHRASRWRSRRVQQLTSQADSPWERAAAWASVLDDDTLARTVPDPAERARLAALRPPLVEGRSESEATRDALDEVCFAEEEDEIRWFRLTLHAALEEARSADPCTKSRVRPGPAADAPAPVVAGHALPESALGAGRPDPGTPHPVTGPSATGQRRRWSLRGRRAKPTVRPAR</sequence>
<comment type="caution">
    <text evidence="2">The sequence shown here is derived from an EMBL/GenBank/DDBJ whole genome shotgun (WGS) entry which is preliminary data.</text>
</comment>
<evidence type="ECO:0000313" key="3">
    <source>
        <dbReference type="Proteomes" id="UP001501447"/>
    </source>
</evidence>
<feature type="compositionally biased region" description="Low complexity" evidence="1">
    <location>
        <begin position="266"/>
        <end position="281"/>
    </location>
</feature>
<feature type="compositionally biased region" description="Basic residues" evidence="1">
    <location>
        <begin position="308"/>
        <end position="327"/>
    </location>
</feature>
<protein>
    <submittedName>
        <fullName evidence="2">DUF6397 family protein</fullName>
    </submittedName>
</protein>
<feature type="region of interest" description="Disordered" evidence="1">
    <location>
        <begin position="253"/>
        <end position="327"/>
    </location>
</feature>
<evidence type="ECO:0000256" key="1">
    <source>
        <dbReference type="SAM" id="MobiDB-lite"/>
    </source>
</evidence>
<dbReference type="Pfam" id="PF19934">
    <property type="entry name" value="DUF6397"/>
    <property type="match status" value="1"/>
</dbReference>
<name>A0ABP6CE45_9ACTN</name>
<reference evidence="3" key="1">
    <citation type="journal article" date="2019" name="Int. J. Syst. Evol. Microbiol.">
        <title>The Global Catalogue of Microorganisms (GCM) 10K type strain sequencing project: providing services to taxonomists for standard genome sequencing and annotation.</title>
        <authorList>
            <consortium name="The Broad Institute Genomics Platform"/>
            <consortium name="The Broad Institute Genome Sequencing Center for Infectious Disease"/>
            <person name="Wu L."/>
            <person name="Ma J."/>
        </authorList>
    </citation>
    <scope>NUCLEOTIDE SEQUENCE [LARGE SCALE GENOMIC DNA]</scope>
    <source>
        <strain evidence="3">JCM 16373</strain>
    </source>
</reference>